<organism evidence="1 2">
    <name type="scientific">Oedothorax gibbosus</name>
    <dbReference type="NCBI Taxonomy" id="931172"/>
    <lineage>
        <taxon>Eukaryota</taxon>
        <taxon>Metazoa</taxon>
        <taxon>Ecdysozoa</taxon>
        <taxon>Arthropoda</taxon>
        <taxon>Chelicerata</taxon>
        <taxon>Arachnida</taxon>
        <taxon>Araneae</taxon>
        <taxon>Araneomorphae</taxon>
        <taxon>Entelegynae</taxon>
        <taxon>Araneoidea</taxon>
        <taxon>Linyphiidae</taxon>
        <taxon>Erigoninae</taxon>
        <taxon>Oedothorax</taxon>
    </lineage>
</organism>
<dbReference type="Proteomes" id="UP000827092">
    <property type="component" value="Unassembled WGS sequence"/>
</dbReference>
<evidence type="ECO:0000313" key="1">
    <source>
        <dbReference type="EMBL" id="KAG8170934.1"/>
    </source>
</evidence>
<protein>
    <submittedName>
        <fullName evidence="1">Uncharacterized protein</fullName>
    </submittedName>
</protein>
<accession>A0AAV6TGK9</accession>
<dbReference type="AlphaFoldDB" id="A0AAV6TGK9"/>
<comment type="caution">
    <text evidence="1">The sequence shown here is derived from an EMBL/GenBank/DDBJ whole genome shotgun (WGS) entry which is preliminary data.</text>
</comment>
<sequence>TRSNRYIKVLYGNIDEVEKDQYPYTACKRVCLGD</sequence>
<dbReference type="EMBL" id="JAFNEN010004659">
    <property type="protein sequence ID" value="KAG8170934.1"/>
    <property type="molecule type" value="Genomic_DNA"/>
</dbReference>
<feature type="non-terminal residue" evidence="1">
    <location>
        <position position="1"/>
    </location>
</feature>
<name>A0AAV6TGK9_9ARAC</name>
<proteinExistence type="predicted"/>
<gene>
    <name evidence="1" type="ORF">JTE90_014771</name>
</gene>
<keyword evidence="2" id="KW-1185">Reference proteome</keyword>
<reference evidence="1 2" key="1">
    <citation type="journal article" date="2022" name="Nat. Ecol. Evol.">
        <title>A masculinizing supergene underlies an exaggerated male reproductive morph in a spider.</title>
        <authorList>
            <person name="Hendrickx F."/>
            <person name="De Corte Z."/>
            <person name="Sonet G."/>
            <person name="Van Belleghem S.M."/>
            <person name="Kostlbacher S."/>
            <person name="Vangestel C."/>
        </authorList>
    </citation>
    <scope>NUCLEOTIDE SEQUENCE [LARGE SCALE GENOMIC DNA]</scope>
    <source>
        <strain evidence="1">W744_W776</strain>
    </source>
</reference>
<evidence type="ECO:0000313" key="2">
    <source>
        <dbReference type="Proteomes" id="UP000827092"/>
    </source>
</evidence>